<feature type="region of interest" description="Disordered" evidence="1">
    <location>
        <begin position="1721"/>
        <end position="1772"/>
    </location>
</feature>
<feature type="compositionally biased region" description="Acidic residues" evidence="1">
    <location>
        <begin position="1140"/>
        <end position="1150"/>
    </location>
</feature>
<feature type="compositionally biased region" description="Polar residues" evidence="1">
    <location>
        <begin position="1064"/>
        <end position="1079"/>
    </location>
</feature>
<keyword evidence="2" id="KW-0732">Signal</keyword>
<proteinExistence type="predicted"/>
<evidence type="ECO:0000313" key="3">
    <source>
        <dbReference type="Proteomes" id="UP000829291"/>
    </source>
</evidence>
<name>A0A6J0BZV7_NEOLC</name>
<evidence type="ECO:0000256" key="2">
    <source>
        <dbReference type="SAM" id="SignalP"/>
    </source>
</evidence>
<dbReference type="OrthoDB" id="6776866at2759"/>
<accession>A0A6J0BZV7</accession>
<feature type="region of interest" description="Disordered" evidence="1">
    <location>
        <begin position="1896"/>
        <end position="1930"/>
    </location>
</feature>
<feature type="compositionally biased region" description="Polar residues" evidence="1">
    <location>
        <begin position="1620"/>
        <end position="1638"/>
    </location>
</feature>
<feature type="region of interest" description="Disordered" evidence="1">
    <location>
        <begin position="1064"/>
        <end position="1095"/>
    </location>
</feature>
<keyword evidence="3" id="KW-1185">Reference proteome</keyword>
<dbReference type="RefSeq" id="XP_015520541.2">
    <property type="nucleotide sequence ID" value="XM_015665055.2"/>
</dbReference>
<feature type="compositionally biased region" description="Basic and acidic residues" evidence="1">
    <location>
        <begin position="1151"/>
        <end position="1167"/>
    </location>
</feature>
<feature type="region of interest" description="Disordered" evidence="1">
    <location>
        <begin position="1620"/>
        <end position="1669"/>
    </location>
</feature>
<feature type="compositionally biased region" description="Polar residues" evidence="1">
    <location>
        <begin position="1742"/>
        <end position="1761"/>
    </location>
</feature>
<feature type="region of interest" description="Disordered" evidence="1">
    <location>
        <begin position="962"/>
        <end position="982"/>
    </location>
</feature>
<feature type="chain" id="PRO_5046174802" evidence="2">
    <location>
        <begin position="23"/>
        <end position="2125"/>
    </location>
</feature>
<evidence type="ECO:0000313" key="4">
    <source>
        <dbReference type="RefSeq" id="XP_015520541.2"/>
    </source>
</evidence>
<dbReference type="KEGG" id="nlo:107224841"/>
<feature type="compositionally biased region" description="Polar residues" evidence="1">
    <location>
        <begin position="458"/>
        <end position="468"/>
    </location>
</feature>
<feature type="region of interest" description="Disordered" evidence="1">
    <location>
        <begin position="864"/>
        <end position="890"/>
    </location>
</feature>
<sequence length="2125" mass="238540">MVKTVTFSLLYCLSFYICRISCDLNEISWPSVSEASNSGSTEIEIKHSLFDDPSKRTVAVVLPLDEEKPQVENHQKKKRCRKNRRHRKMKLRLDPNDATDNNRDNLVQTRYRKKISSAEMEGQQVPSIRSDFHENTKRRVDGSKEFQDIDESLENPFMRISENRGSHRSNNEEAEIGSFEKNDEDVILRRIRNHIINPGDYKVLALVGKKDDYSPPQNPKKYICYCREDDCSGKDCQPEIYKPCLGSRKNSRPTPMNNCGFNKVRNYSPSNAKHDNKNYVQTLAKVNVENSGMNHKILQEEENNKNDFSKETNSNQNIQAQKSTVNLDQQDQLSVKNSQRLATSTQQSVSQIRTPNNNQWLRPVLEIKGSPIQSGSQGSSQEFSRTQSDATLSWLPFLKDQSTKGKNEDGVLMAHGQVPLQKSRTVQLPSVKEPVPSVEKPFGYLENPESYVISYGDSTTMESSTEKYQQSEENRGYDSNVESNVGLPVSSEEYSSDKFDASTEGNLYLQVDDDPESDEVTKASVPLNHRVSLPHPENHDDDIYLLGDSTEELTGHKEFGNTPQKYELPLTMSKDDEYQPETDQLHHKMSGFGTLRPGYNPLPPGSFVHEFRRPYNGYGSYVVSPNTQPSWKDRSGYLTTEIPFRAQLERPTIARSGWNGCNVYPTAQLWPYKGTMQSPNNYYGIGIGGPALRNFGYYGNPHAGKPMEDKSHLYYSPMMKTGNGGSGLAQQRRPAANDNRDDYSDIQVVTNGYFTSKTYDDVEDVGGNDDQETGNAQAKFESNVDRVHHLTQQGFAYPTSNLYNGYEPANDWKAQKENFAVFDGENSRYLESVEDDDEMENPSAVSAEANTPIVDEDLNILAVTEESSSEESSPSEDFTGENQSKGVSMDSAVHQSLDLLKKGNTSRVETVGGRKIGIWGTSDSLEAIELNAESWNEQYGTIRPEENISSDSLEVSEEKTSELIENGSRGLESKYADSKNDNGEEVGSYYKADCHYPTSSLSDKKYSENIVSAENEGNAEQQDVSNLSPPIIIEPIVAIETSPTKYFSPNDRVLEYIKNHGQNLLQHSDPSSLDQQDAVNQGDHMGQTNETKDQETFVQNPQYVGEYSQMSTSENTNSEEITDEKSENLERIFTQPNIPEIDEIDEDSGDSTERFDADAENESKEKSVMTSEYVQRPGKYGVQDKISPTDLSSLKNEASEDLSRSYEDCTVESAISEVLGETRYPDSYISESMDESTECSQLEDSVSNDHLDMENYGSESMVKNSKENIQQYGTVEAGGGKNLNSYNIGSHDYNDENLQKENARTQEASVNLVMNEYRKNNDESNAESNYKPTTETYADNKRLLVGEFLNPSTGKIVQEVNSRTEMKPEDHDAVEDNGMQLTVQSSKLEDKTDRKWDTAQHRVDYGDGKYSSSLEDDNDYGYENLREDSNTRKYSEKLGAVSLVANEGEDRNEMSTAASVKTTPSVSCSCRVPEGEITTEAYRNNEKLSLSEVLEPTVEKDVQDTESMNTHKISDDKANSNSQVPSRKSTTEAYEESRKLLLGEFVDPPTRKDVSEEGSLNAYSGKYGESNFGNNPTPGMSGKVNGFVGIQSTTKNSKIDHEVNRNAGKYHDYRTSGQYSSSWKNSGELQSAPSLTTDKYSKHNKKSNVANSAFRIPSQKSSTKAYEDKEKQLAGGEFLISAKENVPKNNALNQENAEVELMNNAKNPLAQIDGEMKSFGKETENNDMQSTNEKSKLENETNKIVSQGNPEPNSDSFSNSPNEEDHNTMLFPGNSGEITTKNFEINGVVQSLGSCIKPPEVQNDSGYLGRIAPRNPTAAVESFGDLVDSDLYYIGDGVRLPLTIKRLQDGSFALSISEKICQQWAKEKCPCCVPREGKILQEKHWDDKDLDSLMKTSRSSLSRRGISADQKSKSDEMELEDNPDIAKGTQLPKKRSIRSITMPVDEFAQLYNLNLNLEDYNVKSTAIESTRRHKLTERSKMENDNQAQSSDLVQKIVSINEVPENEKVGVLLSTLQDLIATEPTEISEVVDKLEENIAKEIFRGELGGDNGEEDASGDEAKRLYDYQKNNPVLERIRIIKQLQMGKARCEHKYQKDCDYAITQKTELLTTILRWLKELLLTSQIE</sequence>
<dbReference type="Proteomes" id="UP000829291">
    <property type="component" value="Chromosome 3"/>
</dbReference>
<gene>
    <name evidence="4" type="primary">LOC107224841</name>
</gene>
<reference evidence="4" key="1">
    <citation type="submission" date="2025-08" db="UniProtKB">
        <authorList>
            <consortium name="RefSeq"/>
        </authorList>
    </citation>
    <scope>IDENTIFICATION</scope>
    <source>
        <tissue evidence="4">Thorax and Abdomen</tissue>
    </source>
</reference>
<feature type="region of interest" description="Disordered" evidence="1">
    <location>
        <begin position="323"/>
        <end position="361"/>
    </location>
</feature>
<feature type="signal peptide" evidence="2">
    <location>
        <begin position="1"/>
        <end position="22"/>
    </location>
</feature>
<feature type="region of interest" description="Disordered" evidence="1">
    <location>
        <begin position="458"/>
        <end position="487"/>
    </location>
</feature>
<feature type="compositionally biased region" description="Polar residues" evidence="1">
    <location>
        <begin position="1107"/>
        <end position="1119"/>
    </location>
</feature>
<feature type="compositionally biased region" description="Polar residues" evidence="1">
    <location>
        <begin position="323"/>
        <end position="360"/>
    </location>
</feature>
<dbReference type="InParanoid" id="A0A6J0BZV7"/>
<feature type="region of interest" description="Disordered" evidence="1">
    <location>
        <begin position="1492"/>
        <end position="1535"/>
    </location>
</feature>
<feature type="compositionally biased region" description="Basic and acidic residues" evidence="1">
    <location>
        <begin position="971"/>
        <end position="982"/>
    </location>
</feature>
<evidence type="ECO:0000256" key="1">
    <source>
        <dbReference type="SAM" id="MobiDB-lite"/>
    </source>
</evidence>
<protein>
    <submittedName>
        <fullName evidence="4">Uncharacterized protein LOC107224841</fullName>
    </submittedName>
</protein>
<feature type="region of interest" description="Disordered" evidence="1">
    <location>
        <begin position="1107"/>
        <end position="1187"/>
    </location>
</feature>
<dbReference type="GeneID" id="107224841"/>
<organism evidence="4">
    <name type="scientific">Neodiprion lecontei</name>
    <name type="common">Redheaded pine sawfly</name>
    <dbReference type="NCBI Taxonomy" id="441921"/>
    <lineage>
        <taxon>Eukaryota</taxon>
        <taxon>Metazoa</taxon>
        <taxon>Ecdysozoa</taxon>
        <taxon>Arthropoda</taxon>
        <taxon>Hexapoda</taxon>
        <taxon>Insecta</taxon>
        <taxon>Pterygota</taxon>
        <taxon>Neoptera</taxon>
        <taxon>Endopterygota</taxon>
        <taxon>Hymenoptera</taxon>
        <taxon>Tenthredinoidea</taxon>
        <taxon>Diprionidae</taxon>
        <taxon>Diprioninae</taxon>
        <taxon>Neodiprion</taxon>
    </lineage>
</organism>
<feature type="compositionally biased region" description="Polar residues" evidence="1">
    <location>
        <begin position="1519"/>
        <end position="1532"/>
    </location>
</feature>